<keyword evidence="7" id="KW-1185">Reference proteome</keyword>
<dbReference type="EC" id="6.3.2.2" evidence="5"/>
<evidence type="ECO:0000256" key="1">
    <source>
        <dbReference type="ARBA" id="ARBA00022598"/>
    </source>
</evidence>
<comment type="caution">
    <text evidence="6">The sequence shown here is derived from an EMBL/GenBank/DDBJ whole genome shotgun (WGS) entry which is preliminary data.</text>
</comment>
<dbReference type="InterPro" id="IPR011793">
    <property type="entry name" value="YbdK"/>
</dbReference>
<dbReference type="Proteomes" id="UP000274391">
    <property type="component" value="Unassembled WGS sequence"/>
</dbReference>
<dbReference type="EMBL" id="RQVS01000024">
    <property type="protein sequence ID" value="RRJ85610.1"/>
    <property type="molecule type" value="Genomic_DNA"/>
</dbReference>
<dbReference type="GO" id="GO:0042398">
    <property type="term" value="P:modified amino acid biosynthetic process"/>
    <property type="evidence" value="ECO:0007669"/>
    <property type="project" value="InterPro"/>
</dbReference>
<sequence length="358" mass="38499">MRKFGIEEEAVLVDPASLRPAQDANVVIAALRGTPEFGERVTTEFLNAQIEYATEPHESATAALEELTLARLAVDTAAFDAGLAPWRAGTPFDTPPLQQPQLAPGERYERVADLVGWLRHGHQINATHVHVEIASRDEGIRVMNAARPWLPALLALGANSPHWQGLDTGFASWRSIHHRRWATTGAPPEFVDVADYDARLAALVGLGLTVDVGTVGWLVRLSERYPTIEFRIFDAQLTATDAVDLALVCRSLVSALAEADRATASVPPERLDAALWHAARDGLEGELLHPATGALAPARDVLDALLALILPASGGDADAVRAGVERMLRIGTGARRQRAALAEGGTARLRRLHLANAM</sequence>
<dbReference type="InterPro" id="IPR050141">
    <property type="entry name" value="GCL_type2/YbdK_subfam"/>
</dbReference>
<name>A0A3P3VSJ8_9MICO</name>
<dbReference type="InterPro" id="IPR006336">
    <property type="entry name" value="GCS2"/>
</dbReference>
<gene>
    <name evidence="6" type="ORF">EG850_12655</name>
</gene>
<comment type="catalytic activity">
    <reaction evidence="4 5">
        <text>L-cysteine + L-glutamate + ATP = gamma-L-glutamyl-L-cysteine + ADP + phosphate + H(+)</text>
        <dbReference type="Rhea" id="RHEA:13285"/>
        <dbReference type="ChEBI" id="CHEBI:15378"/>
        <dbReference type="ChEBI" id="CHEBI:29985"/>
        <dbReference type="ChEBI" id="CHEBI:30616"/>
        <dbReference type="ChEBI" id="CHEBI:35235"/>
        <dbReference type="ChEBI" id="CHEBI:43474"/>
        <dbReference type="ChEBI" id="CHEBI:58173"/>
        <dbReference type="ChEBI" id="CHEBI:456216"/>
        <dbReference type="EC" id="6.3.2.2"/>
    </reaction>
</comment>
<dbReference type="NCBIfam" id="TIGR02050">
    <property type="entry name" value="gshA_cyan_rel"/>
    <property type="match status" value="1"/>
</dbReference>
<organism evidence="6 7">
    <name type="scientific">Gulosibacter macacae</name>
    <dbReference type="NCBI Taxonomy" id="2488791"/>
    <lineage>
        <taxon>Bacteria</taxon>
        <taxon>Bacillati</taxon>
        <taxon>Actinomycetota</taxon>
        <taxon>Actinomycetes</taxon>
        <taxon>Micrococcales</taxon>
        <taxon>Microbacteriaceae</taxon>
        <taxon>Gulosibacter</taxon>
    </lineage>
</organism>
<dbReference type="GO" id="GO:0004357">
    <property type="term" value="F:glutamate-cysteine ligase activity"/>
    <property type="evidence" value="ECO:0007669"/>
    <property type="project" value="UniProtKB-EC"/>
</dbReference>
<dbReference type="Pfam" id="PF04107">
    <property type="entry name" value="GCS2"/>
    <property type="match status" value="1"/>
</dbReference>
<proteinExistence type="inferred from homology"/>
<dbReference type="AlphaFoldDB" id="A0A3P3VSJ8"/>
<protein>
    <recommendedName>
        <fullName evidence="5">Putative glutamate--cysteine ligase 2</fullName>
        <ecNumber evidence="5">6.3.2.2</ecNumber>
    </recommendedName>
    <alternativeName>
        <fullName evidence="5">Gamma-glutamylcysteine synthetase 2</fullName>
        <shortName evidence="5">GCS 2</shortName>
        <shortName evidence="5">Gamma-GCS 2</shortName>
    </alternativeName>
</protein>
<keyword evidence="1 5" id="KW-0436">Ligase</keyword>
<evidence type="ECO:0000313" key="6">
    <source>
        <dbReference type="EMBL" id="RRJ85610.1"/>
    </source>
</evidence>
<dbReference type="GO" id="GO:0005524">
    <property type="term" value="F:ATP binding"/>
    <property type="evidence" value="ECO:0007669"/>
    <property type="project" value="UniProtKB-KW"/>
</dbReference>
<dbReference type="HAMAP" id="MF_01609">
    <property type="entry name" value="Glu_cys_ligase_2"/>
    <property type="match status" value="1"/>
</dbReference>
<dbReference type="SUPFAM" id="SSF55931">
    <property type="entry name" value="Glutamine synthetase/guanido kinase"/>
    <property type="match status" value="1"/>
</dbReference>
<dbReference type="PANTHER" id="PTHR36510">
    <property type="entry name" value="GLUTAMATE--CYSTEINE LIGASE 2-RELATED"/>
    <property type="match status" value="1"/>
</dbReference>
<evidence type="ECO:0000313" key="7">
    <source>
        <dbReference type="Proteomes" id="UP000274391"/>
    </source>
</evidence>
<evidence type="ECO:0000256" key="2">
    <source>
        <dbReference type="ARBA" id="ARBA00022741"/>
    </source>
</evidence>
<accession>A0A3P3VSJ8</accession>
<keyword evidence="3 5" id="KW-0067">ATP-binding</keyword>
<keyword evidence="2 5" id="KW-0547">Nucleotide-binding</keyword>
<dbReference type="PANTHER" id="PTHR36510:SF1">
    <property type="entry name" value="GLUTAMATE--CYSTEINE LIGASE 2-RELATED"/>
    <property type="match status" value="1"/>
</dbReference>
<dbReference type="Gene3D" id="3.30.590.20">
    <property type="match status" value="1"/>
</dbReference>
<reference evidence="6 7" key="1">
    <citation type="submission" date="2018-11" db="EMBL/GenBank/DDBJ databases">
        <title>YIM 102482-1 draft genome.</title>
        <authorList>
            <person name="Li G."/>
            <person name="Jiang Y."/>
        </authorList>
    </citation>
    <scope>NUCLEOTIDE SEQUENCE [LARGE SCALE GENOMIC DNA]</scope>
    <source>
        <strain evidence="6 7">YIM 102482-1</strain>
    </source>
</reference>
<dbReference type="InterPro" id="IPR014746">
    <property type="entry name" value="Gln_synth/guanido_kin_cat_dom"/>
</dbReference>
<comment type="function">
    <text evidence="5">ATP-dependent carboxylate-amine ligase which exhibits weak glutamate--cysteine ligase activity.</text>
</comment>
<dbReference type="OrthoDB" id="9769628at2"/>
<dbReference type="RefSeq" id="WP_124974038.1">
    <property type="nucleotide sequence ID" value="NZ_RQVS01000024.1"/>
</dbReference>
<comment type="similarity">
    <text evidence="5">Belongs to the glutamate--cysteine ligase type 2 family. YbdK subfamily.</text>
</comment>
<evidence type="ECO:0000256" key="3">
    <source>
        <dbReference type="ARBA" id="ARBA00022840"/>
    </source>
</evidence>
<evidence type="ECO:0000256" key="5">
    <source>
        <dbReference type="HAMAP-Rule" id="MF_01609"/>
    </source>
</evidence>
<evidence type="ECO:0000256" key="4">
    <source>
        <dbReference type="ARBA" id="ARBA00048819"/>
    </source>
</evidence>